<dbReference type="InterPro" id="IPR006633">
    <property type="entry name" value="Carb-bd_sugar_hydrolysis-dom"/>
</dbReference>
<evidence type="ECO:0000256" key="3">
    <source>
        <dbReference type="ARBA" id="ARBA00022786"/>
    </source>
</evidence>
<dbReference type="InterPro" id="IPR006626">
    <property type="entry name" value="PbH1"/>
</dbReference>
<dbReference type="SMART" id="SM00710">
    <property type="entry name" value="PbH1"/>
    <property type="match status" value="10"/>
</dbReference>
<dbReference type="Proteomes" id="UP000198916">
    <property type="component" value="Unassembled WGS sequence"/>
</dbReference>
<dbReference type="PANTHER" id="PTHR22990">
    <property type="entry name" value="F-BOX ONLY PROTEIN"/>
    <property type="match status" value="1"/>
</dbReference>
<protein>
    <submittedName>
        <fullName evidence="5">Nitrous oxidase accessory protein</fullName>
    </submittedName>
</protein>
<feature type="domain" description="Carbohydrate-binding/sugar hydrolysis" evidence="4">
    <location>
        <begin position="44"/>
        <end position="191"/>
    </location>
</feature>
<dbReference type="SMART" id="SM00722">
    <property type="entry name" value="CASH"/>
    <property type="match status" value="1"/>
</dbReference>
<dbReference type="NCBIfam" id="TIGR03804">
    <property type="entry name" value="para_beta_helix"/>
    <property type="match status" value="3"/>
</dbReference>
<dbReference type="Gene3D" id="2.160.20.10">
    <property type="entry name" value="Single-stranded right-handed beta-helix, Pectin lyase-like"/>
    <property type="match status" value="2"/>
</dbReference>
<evidence type="ECO:0000313" key="5">
    <source>
        <dbReference type="EMBL" id="SEL60013.1"/>
    </source>
</evidence>
<reference evidence="6" key="1">
    <citation type="submission" date="2016-10" db="EMBL/GenBank/DDBJ databases">
        <authorList>
            <person name="Varghese N."/>
            <person name="Submissions S."/>
        </authorList>
    </citation>
    <scope>NUCLEOTIDE SEQUENCE [LARGE SCALE GENOMIC DNA]</scope>
    <source>
        <strain evidence="6">Jip14</strain>
    </source>
</reference>
<dbReference type="AlphaFoldDB" id="A0A1H7RIK6"/>
<keyword evidence="2" id="KW-0677">Repeat</keyword>
<accession>A0A1H7RIK6</accession>
<gene>
    <name evidence="5" type="ORF">SAMN05421740_107138</name>
</gene>
<dbReference type="InterPro" id="IPR022441">
    <property type="entry name" value="Para_beta_helix_rpt-2"/>
</dbReference>
<dbReference type="Pfam" id="PF05048">
    <property type="entry name" value="NosD"/>
    <property type="match status" value="2"/>
</dbReference>
<keyword evidence="6" id="KW-1185">Reference proteome</keyword>
<dbReference type="InterPro" id="IPR011050">
    <property type="entry name" value="Pectin_lyase_fold/virulence"/>
</dbReference>
<evidence type="ECO:0000259" key="4">
    <source>
        <dbReference type="SMART" id="SM00722"/>
    </source>
</evidence>
<comment type="pathway">
    <text evidence="1">Protein modification; protein ubiquitination.</text>
</comment>
<evidence type="ECO:0000256" key="1">
    <source>
        <dbReference type="ARBA" id="ARBA00004906"/>
    </source>
</evidence>
<dbReference type="EMBL" id="FNZR01000007">
    <property type="protein sequence ID" value="SEL60013.1"/>
    <property type="molecule type" value="Genomic_DNA"/>
</dbReference>
<sequence length="415" mass="46876">MNGWVNYVLSLCVCLLVVGMPRAATIKVGKQHAVHTITKALELAADGDTIQVDGGVYREGNIGIRKRLMLVGVGNPVIDGEQKYEPVSVHAPYVVIKGFTICRSGHSSMKDMAGVKIYDTHHVMITDNVLDDNFFGIYLQNARNCTIRNNRLVAYGKAEQLIGNGIHGWKCDRLDIAGNTITGHRDGIYLEFVTHTDVQGNQSHRNVRYGLHFMFSHDNGYYRNTFTGNGAGVAVMYTKHVRMEHNVFNENWGDAAYGLLLKEITDSHIADNTFAKNTTGILMEGSNRIRIQRNRFENNGWALKIQASCMDNTVTRNNFIHNTFDVATNGSLVLNTFERNYWDKYEGYDLDNDKEGDVPYRPVSLYSMVVEKYPMAMLLFRSFMVTLLDRTERVLPSLTPENLKDDYPLMQPVAL</sequence>
<dbReference type="InterPro" id="IPR012334">
    <property type="entry name" value="Pectin_lyas_fold"/>
</dbReference>
<dbReference type="InterPro" id="IPR051550">
    <property type="entry name" value="SCF-Subunits/Alg-Epimerases"/>
</dbReference>
<organism evidence="5 6">
    <name type="scientific">Parapedobacter koreensis</name>
    <dbReference type="NCBI Taxonomy" id="332977"/>
    <lineage>
        <taxon>Bacteria</taxon>
        <taxon>Pseudomonadati</taxon>
        <taxon>Bacteroidota</taxon>
        <taxon>Sphingobacteriia</taxon>
        <taxon>Sphingobacteriales</taxon>
        <taxon>Sphingobacteriaceae</taxon>
        <taxon>Parapedobacter</taxon>
    </lineage>
</organism>
<dbReference type="InterPro" id="IPR026464">
    <property type="entry name" value="NosD_copper_fam"/>
</dbReference>
<evidence type="ECO:0000313" key="6">
    <source>
        <dbReference type="Proteomes" id="UP000198916"/>
    </source>
</evidence>
<keyword evidence="3" id="KW-0833">Ubl conjugation pathway</keyword>
<dbReference type="SUPFAM" id="SSF51126">
    <property type="entry name" value="Pectin lyase-like"/>
    <property type="match status" value="1"/>
</dbReference>
<evidence type="ECO:0000256" key="2">
    <source>
        <dbReference type="ARBA" id="ARBA00022737"/>
    </source>
</evidence>
<name>A0A1H7RIK6_9SPHI</name>
<proteinExistence type="predicted"/>
<dbReference type="STRING" id="332977.SAMN05421740_107138"/>
<dbReference type="PANTHER" id="PTHR22990:SF15">
    <property type="entry name" value="F-BOX ONLY PROTEIN 10"/>
    <property type="match status" value="1"/>
</dbReference>
<dbReference type="NCBIfam" id="TIGR04247">
    <property type="entry name" value="NosD_copper_fam"/>
    <property type="match status" value="1"/>
</dbReference>
<dbReference type="InterPro" id="IPR007742">
    <property type="entry name" value="NosD_dom"/>
</dbReference>